<feature type="transmembrane region" description="Helical" evidence="2">
    <location>
        <begin position="354"/>
        <end position="372"/>
    </location>
</feature>
<evidence type="ECO:0000256" key="1">
    <source>
        <dbReference type="SAM" id="MobiDB-lite"/>
    </source>
</evidence>
<dbReference type="AlphaFoldDB" id="A0AAJ6LZ30"/>
<feature type="transmembrane region" description="Helical" evidence="2">
    <location>
        <begin position="422"/>
        <end position="442"/>
    </location>
</feature>
<gene>
    <name evidence="3" type="ORF">RI108_20765</name>
</gene>
<organism evidence="3 4">
    <name type="scientific">Pseudomonas coleopterorum</name>
    <dbReference type="NCBI Taxonomy" id="1605838"/>
    <lineage>
        <taxon>Bacteria</taxon>
        <taxon>Pseudomonadati</taxon>
        <taxon>Pseudomonadota</taxon>
        <taxon>Gammaproteobacteria</taxon>
        <taxon>Pseudomonadales</taxon>
        <taxon>Pseudomonadaceae</taxon>
        <taxon>Pseudomonas</taxon>
    </lineage>
</organism>
<evidence type="ECO:0000313" key="4">
    <source>
        <dbReference type="Proteomes" id="UP001258207"/>
    </source>
</evidence>
<proteinExistence type="predicted"/>
<keyword evidence="2" id="KW-0812">Transmembrane</keyword>
<sequence>MSHLSLANLLNSLARNRQALITEGPTSIVVSDLLAGATLEVVHAASEAGWVFTIVDSHGSRYDIDEVGADFEPFRLTLEKHLPPEHTAVDDLFIATEVGFRSFLRRGHSAARWRLLGLTTAFSTRARVYCGWNESLALGQSPATKAPRLLVKETATVRTVPEDVRHWLFAEGQTLEPGNPFHMIWAAHALNYLSRCFANEIDTTGTQLTFKGPPKLSLTISQVSDDVAEVPLSDFEVVQEAAGWVFDNSREAEVKHILLSAEIARSGRTDGDAGEYLKENLPAALDCAKIAYQMAVSEITKDTLKSLGDLRKAVTEETSKATDATRQATAAIATALTVGLGLIAARLTVQINPYLIAIVMGVAFGYTLMSVWSGRKFIQIQQTLRQEWQPKLYRYLSTDEFNKMVADPISEVETLFNRVSRWGLATLGMIAAGIIIFAFTYGSPPASETSAPAAPRHQTEPKKAAPSTRPSMHHFDSGMTANLGFERLLFDTRVHV</sequence>
<accession>A0AAJ6LZ30</accession>
<name>A0AAJ6LZ30_9PSED</name>
<dbReference type="EMBL" id="CP134081">
    <property type="protein sequence ID" value="WNC09654.1"/>
    <property type="molecule type" value="Genomic_DNA"/>
</dbReference>
<reference evidence="3" key="1">
    <citation type="submission" date="2023-09" db="EMBL/GenBank/DDBJ databases">
        <title>First report of Pseudomonas coleopterorum DJ13 causing leaf spot on Rhododendron pulchrum Sweet in China.</title>
        <authorList>
            <person name="Zhang Y."/>
        </authorList>
    </citation>
    <scope>NUCLEOTIDE SEQUENCE</scope>
    <source>
        <strain evidence="3">DJ13</strain>
    </source>
</reference>
<keyword evidence="2" id="KW-1133">Transmembrane helix</keyword>
<evidence type="ECO:0000256" key="2">
    <source>
        <dbReference type="SAM" id="Phobius"/>
    </source>
</evidence>
<dbReference type="RefSeq" id="WP_310791920.1">
    <property type="nucleotide sequence ID" value="NZ_CP134081.1"/>
</dbReference>
<dbReference type="Proteomes" id="UP001258207">
    <property type="component" value="Chromosome"/>
</dbReference>
<feature type="region of interest" description="Disordered" evidence="1">
    <location>
        <begin position="448"/>
        <end position="473"/>
    </location>
</feature>
<evidence type="ECO:0000313" key="3">
    <source>
        <dbReference type="EMBL" id="WNC09654.1"/>
    </source>
</evidence>
<protein>
    <recommendedName>
        <fullName evidence="5">Transmembrane protein</fullName>
    </recommendedName>
</protein>
<evidence type="ECO:0008006" key="5">
    <source>
        <dbReference type="Google" id="ProtNLM"/>
    </source>
</evidence>
<keyword evidence="2" id="KW-0472">Membrane</keyword>